<reference evidence="4" key="1">
    <citation type="journal article" date="2019" name="Int. J. Syst. Evol. Microbiol.">
        <title>The Global Catalogue of Microorganisms (GCM) 10K type strain sequencing project: providing services to taxonomists for standard genome sequencing and annotation.</title>
        <authorList>
            <consortium name="The Broad Institute Genomics Platform"/>
            <consortium name="The Broad Institute Genome Sequencing Center for Infectious Disease"/>
            <person name="Wu L."/>
            <person name="Ma J."/>
        </authorList>
    </citation>
    <scope>NUCLEOTIDE SEQUENCE [LARGE SCALE GENOMIC DNA]</scope>
    <source>
        <strain evidence="4">KACC 14249</strain>
    </source>
</reference>
<feature type="domain" description="Low molecular weight protein antigen 6 PH" evidence="2">
    <location>
        <begin position="76"/>
        <end position="138"/>
    </location>
</feature>
<keyword evidence="1" id="KW-1133">Transmembrane helix</keyword>
<name>A0ABW1JAF3_9ACTN</name>
<dbReference type="RefSeq" id="WP_345716751.1">
    <property type="nucleotide sequence ID" value="NZ_BAABFP010000005.1"/>
</dbReference>
<keyword evidence="1" id="KW-0472">Membrane</keyword>
<dbReference type="InterPro" id="IPR019692">
    <property type="entry name" value="CFP-6_PH"/>
</dbReference>
<comment type="caution">
    <text evidence="3">The sequence shown here is derived from an EMBL/GenBank/DDBJ whole genome shotgun (WGS) entry which is preliminary data.</text>
</comment>
<evidence type="ECO:0000256" key="1">
    <source>
        <dbReference type="SAM" id="Phobius"/>
    </source>
</evidence>
<dbReference type="Pfam" id="PF10756">
    <property type="entry name" value="bPH_6"/>
    <property type="match status" value="1"/>
</dbReference>
<evidence type="ECO:0000313" key="4">
    <source>
        <dbReference type="Proteomes" id="UP001596189"/>
    </source>
</evidence>
<evidence type="ECO:0000313" key="3">
    <source>
        <dbReference type="EMBL" id="MFC6005878.1"/>
    </source>
</evidence>
<dbReference type="EMBL" id="JBHSRD010000002">
    <property type="protein sequence ID" value="MFC6005878.1"/>
    <property type="molecule type" value="Genomic_DNA"/>
</dbReference>
<gene>
    <name evidence="3" type="ORF">ACFQDO_01940</name>
</gene>
<accession>A0ABW1JAF3</accession>
<feature type="transmembrane region" description="Helical" evidence="1">
    <location>
        <begin position="52"/>
        <end position="69"/>
    </location>
</feature>
<organism evidence="3 4">
    <name type="scientific">Angustibacter luteus</name>
    <dbReference type="NCBI Taxonomy" id="658456"/>
    <lineage>
        <taxon>Bacteria</taxon>
        <taxon>Bacillati</taxon>
        <taxon>Actinomycetota</taxon>
        <taxon>Actinomycetes</taxon>
        <taxon>Kineosporiales</taxon>
        <taxon>Kineosporiaceae</taxon>
    </lineage>
</organism>
<protein>
    <submittedName>
        <fullName evidence="3">PH domain-containing protein</fullName>
    </submittedName>
</protein>
<sequence length="146" mass="15834">MSAIGDPYATFRPRRGRRVAWVVAAMSVTLFGALALVVPSTGSAGWSVADSLLLWGFGWLVAVAMWRFARLEAVPSERGIVVRNVLLTRDLTWSEIGGVRFGSGDAWAWLDLKDGDEVAVMAIQRSDGDDARRAASRLMALVQVNA</sequence>
<evidence type="ECO:0000259" key="2">
    <source>
        <dbReference type="Pfam" id="PF10756"/>
    </source>
</evidence>
<proteinExistence type="predicted"/>
<dbReference type="Proteomes" id="UP001596189">
    <property type="component" value="Unassembled WGS sequence"/>
</dbReference>
<feature type="transmembrane region" description="Helical" evidence="1">
    <location>
        <begin position="20"/>
        <end position="40"/>
    </location>
</feature>
<keyword evidence="1" id="KW-0812">Transmembrane</keyword>
<keyword evidence="4" id="KW-1185">Reference proteome</keyword>